<dbReference type="PANTHER" id="PTHR46664">
    <property type="entry name" value="ATM INTERACTOR"/>
    <property type="match status" value="1"/>
</dbReference>
<dbReference type="EMBL" id="NIVC01000432">
    <property type="protein sequence ID" value="PAA83140.1"/>
    <property type="molecule type" value="Genomic_DNA"/>
</dbReference>
<evidence type="ECO:0000313" key="5">
    <source>
        <dbReference type="Proteomes" id="UP000215902"/>
    </source>
</evidence>
<feature type="region of interest" description="Disordered" evidence="2">
    <location>
        <begin position="172"/>
        <end position="203"/>
    </location>
</feature>
<dbReference type="GO" id="GO:0000981">
    <property type="term" value="F:DNA-binding transcription factor activity, RNA polymerase II-specific"/>
    <property type="evidence" value="ECO:0007669"/>
    <property type="project" value="TreeGrafter"/>
</dbReference>
<proteinExistence type="predicted"/>
<feature type="region of interest" description="Disordered" evidence="2">
    <location>
        <begin position="274"/>
        <end position="294"/>
    </location>
</feature>
<keyword evidence="1" id="KW-0863">Zinc-finger</keyword>
<dbReference type="GO" id="GO:0005634">
    <property type="term" value="C:nucleus"/>
    <property type="evidence" value="ECO:0007669"/>
    <property type="project" value="TreeGrafter"/>
</dbReference>
<dbReference type="STRING" id="282301.A0A267GAR5"/>
<feature type="compositionally biased region" description="Low complexity" evidence="2">
    <location>
        <begin position="409"/>
        <end position="420"/>
    </location>
</feature>
<protein>
    <recommendedName>
        <fullName evidence="3">C2H2-type domain-containing protein</fullName>
    </recommendedName>
</protein>
<comment type="caution">
    <text evidence="4">The sequence shown here is derived from an EMBL/GenBank/DDBJ whole genome shotgun (WGS) entry which is preliminary data.</text>
</comment>
<keyword evidence="1" id="KW-0479">Metal-binding</keyword>
<feature type="domain" description="C2H2-type" evidence="3">
    <location>
        <begin position="145"/>
        <end position="174"/>
    </location>
</feature>
<sequence>MLPGQGDGDQQRQQPAVLKITPTKAELIREFSCPEFPLVCTLCNLPFRSTSNLRFHMVKTHRCSDPSAALAAAVSAAPEIKRYHCPEINCPYSELRGEFFTTLSRVKQHYSWKHVEKKSQCRYCSRRFPSDSLLSLHLRDCGRFFNCEECSRFYRDLKNLRSHFKKTGHGANSIFNQRQRRRPQCRGLKNEQRRTGNAEDVDLDDRVVQSPAAASGFGGDVSASLASAPAVSESPKPMNLVIVLTGLGGGAPSASVMSVSADAAAAAAKATAASSANASANANNASGPTSRYRPLVPRPLPTETRACQTDLALTNEFHPPSYLYSQQQPMLYRAHHHTGPVMVHDHASFRGSSCSNFAVVSFQDSNQQQQQQQQQQSTMHTQTEYTSPIATDGYSVGVQYSYQQQQQQQQATQSSQSNNSGITQGVCVGSGASPPITLGIQAGPDPLEQLLDMETQTNDAFGSGFAGCEMETQTYEEFDWETVFGIVNRRSTGVG</sequence>
<evidence type="ECO:0000259" key="3">
    <source>
        <dbReference type="PROSITE" id="PS50157"/>
    </source>
</evidence>
<keyword evidence="1" id="KW-0862">Zinc</keyword>
<dbReference type="PANTHER" id="PTHR46664:SF1">
    <property type="entry name" value="ATM INTERACTOR"/>
    <property type="match status" value="1"/>
</dbReference>
<feature type="compositionally biased region" description="Low complexity" evidence="2">
    <location>
        <begin position="274"/>
        <end position="286"/>
    </location>
</feature>
<dbReference type="InterPro" id="IPR013087">
    <property type="entry name" value="Znf_C2H2_type"/>
</dbReference>
<evidence type="ECO:0000256" key="2">
    <source>
        <dbReference type="SAM" id="MobiDB-lite"/>
    </source>
</evidence>
<feature type="compositionally biased region" description="Basic and acidic residues" evidence="2">
    <location>
        <begin position="188"/>
        <end position="197"/>
    </location>
</feature>
<dbReference type="PROSITE" id="PS50157">
    <property type="entry name" value="ZINC_FINGER_C2H2_2"/>
    <property type="match status" value="2"/>
</dbReference>
<feature type="domain" description="C2H2-type" evidence="3">
    <location>
        <begin position="38"/>
        <end position="66"/>
    </location>
</feature>
<dbReference type="Gene3D" id="3.30.160.60">
    <property type="entry name" value="Classic Zinc Finger"/>
    <property type="match status" value="1"/>
</dbReference>
<organism evidence="4 5">
    <name type="scientific">Macrostomum lignano</name>
    <dbReference type="NCBI Taxonomy" id="282301"/>
    <lineage>
        <taxon>Eukaryota</taxon>
        <taxon>Metazoa</taxon>
        <taxon>Spiralia</taxon>
        <taxon>Lophotrochozoa</taxon>
        <taxon>Platyhelminthes</taxon>
        <taxon>Rhabditophora</taxon>
        <taxon>Macrostomorpha</taxon>
        <taxon>Macrostomida</taxon>
        <taxon>Macrostomidae</taxon>
        <taxon>Macrostomum</taxon>
    </lineage>
</organism>
<dbReference type="OrthoDB" id="1405595at2759"/>
<evidence type="ECO:0000313" key="4">
    <source>
        <dbReference type="EMBL" id="PAA83140.1"/>
    </source>
</evidence>
<dbReference type="GO" id="GO:0000976">
    <property type="term" value="F:transcription cis-regulatory region binding"/>
    <property type="evidence" value="ECO:0007669"/>
    <property type="project" value="InterPro"/>
</dbReference>
<dbReference type="PROSITE" id="PS00028">
    <property type="entry name" value="ZINC_FINGER_C2H2_1"/>
    <property type="match status" value="2"/>
</dbReference>
<dbReference type="AlphaFoldDB" id="A0A267GAR5"/>
<dbReference type="InterPro" id="IPR055303">
    <property type="entry name" value="ATMIN"/>
</dbReference>
<name>A0A267GAR5_9PLAT</name>
<evidence type="ECO:0000256" key="1">
    <source>
        <dbReference type="PROSITE-ProRule" id="PRU00042"/>
    </source>
</evidence>
<dbReference type="GO" id="GO:0008270">
    <property type="term" value="F:zinc ion binding"/>
    <property type="evidence" value="ECO:0007669"/>
    <property type="project" value="UniProtKB-KW"/>
</dbReference>
<dbReference type="Proteomes" id="UP000215902">
    <property type="component" value="Unassembled WGS sequence"/>
</dbReference>
<reference evidence="4 5" key="1">
    <citation type="submission" date="2017-06" db="EMBL/GenBank/DDBJ databases">
        <title>A platform for efficient transgenesis in Macrostomum lignano, a flatworm model organism for stem cell research.</title>
        <authorList>
            <person name="Berezikov E."/>
        </authorList>
    </citation>
    <scope>NUCLEOTIDE SEQUENCE [LARGE SCALE GENOMIC DNA]</scope>
    <source>
        <strain evidence="4">DV1</strain>
        <tissue evidence="4">Whole organism</tissue>
    </source>
</reference>
<dbReference type="GO" id="GO:0045944">
    <property type="term" value="P:positive regulation of transcription by RNA polymerase II"/>
    <property type="evidence" value="ECO:0007669"/>
    <property type="project" value="InterPro"/>
</dbReference>
<keyword evidence="5" id="KW-1185">Reference proteome</keyword>
<accession>A0A267GAR5</accession>
<gene>
    <name evidence="4" type="ORF">BOX15_Mlig018079g1</name>
</gene>
<feature type="region of interest" description="Disordered" evidence="2">
    <location>
        <begin position="409"/>
        <end position="428"/>
    </location>
</feature>
<dbReference type="SMART" id="SM00355">
    <property type="entry name" value="ZnF_C2H2"/>
    <property type="match status" value="4"/>
</dbReference>